<gene>
    <name evidence="12" type="ORF">RAJCM14343_3923</name>
</gene>
<dbReference type="NCBIfam" id="TIGR03989">
    <property type="entry name" value="Rxyl_3153"/>
    <property type="match status" value="1"/>
</dbReference>
<comment type="caution">
    <text evidence="12">The sequence shown here is derived from an EMBL/GenBank/DDBJ whole genome shotgun (WGS) entry which is preliminary data.</text>
</comment>
<comment type="catalytic activity">
    <reaction evidence="8">
        <text>a secondary alcohol + NAD(+) = a ketone + NADH + H(+)</text>
        <dbReference type="Rhea" id="RHEA:10740"/>
        <dbReference type="ChEBI" id="CHEBI:15378"/>
        <dbReference type="ChEBI" id="CHEBI:17087"/>
        <dbReference type="ChEBI" id="CHEBI:35681"/>
        <dbReference type="ChEBI" id="CHEBI:57540"/>
        <dbReference type="ChEBI" id="CHEBI:57945"/>
        <dbReference type="EC" id="1.1.1.1"/>
    </reaction>
</comment>
<comment type="catalytic activity">
    <reaction evidence="9">
        <text>a primary alcohol + NAD(+) = an aldehyde + NADH + H(+)</text>
        <dbReference type="Rhea" id="RHEA:10736"/>
        <dbReference type="ChEBI" id="CHEBI:15378"/>
        <dbReference type="ChEBI" id="CHEBI:15734"/>
        <dbReference type="ChEBI" id="CHEBI:17478"/>
        <dbReference type="ChEBI" id="CHEBI:57540"/>
        <dbReference type="ChEBI" id="CHEBI:57945"/>
        <dbReference type="EC" id="1.1.1.1"/>
    </reaction>
</comment>
<dbReference type="EMBL" id="BLAH01000095">
    <property type="protein sequence ID" value="GES38658.1"/>
    <property type="molecule type" value="Genomic_DNA"/>
</dbReference>
<dbReference type="InterPro" id="IPR013154">
    <property type="entry name" value="ADH-like_N"/>
</dbReference>
<evidence type="ECO:0000256" key="10">
    <source>
        <dbReference type="RuleBase" id="RU361277"/>
    </source>
</evidence>
<dbReference type="InterPro" id="IPR013149">
    <property type="entry name" value="ADH-like_C"/>
</dbReference>
<evidence type="ECO:0000256" key="3">
    <source>
        <dbReference type="ARBA" id="ARBA00013190"/>
    </source>
</evidence>
<comment type="cofactor">
    <cofactor evidence="1 10">
        <name>Zn(2+)</name>
        <dbReference type="ChEBI" id="CHEBI:29105"/>
    </cofactor>
</comment>
<dbReference type="Proteomes" id="UP000325466">
    <property type="component" value="Unassembled WGS sequence"/>
</dbReference>
<dbReference type="InterPro" id="IPR011032">
    <property type="entry name" value="GroES-like_sf"/>
</dbReference>
<dbReference type="CDD" id="cd08279">
    <property type="entry name" value="Zn_ADH_class_III"/>
    <property type="match status" value="1"/>
</dbReference>
<evidence type="ECO:0000256" key="7">
    <source>
        <dbReference type="ARBA" id="ARBA00023027"/>
    </source>
</evidence>
<dbReference type="GO" id="GO:0004022">
    <property type="term" value="F:alcohol dehydrogenase (NAD+) activity"/>
    <property type="evidence" value="ECO:0007669"/>
    <property type="project" value="UniProtKB-EC"/>
</dbReference>
<feature type="domain" description="Enoyl reductase (ER)" evidence="11">
    <location>
        <begin position="54"/>
        <end position="413"/>
    </location>
</feature>
<dbReference type="InterPro" id="IPR023921">
    <property type="entry name" value="ADH_Zn_actinomycetes"/>
</dbReference>
<evidence type="ECO:0000256" key="2">
    <source>
        <dbReference type="ARBA" id="ARBA00008072"/>
    </source>
</evidence>
<evidence type="ECO:0000256" key="5">
    <source>
        <dbReference type="ARBA" id="ARBA00022833"/>
    </source>
</evidence>
<dbReference type="Pfam" id="PF00107">
    <property type="entry name" value="ADH_zinc_N"/>
    <property type="match status" value="1"/>
</dbReference>
<dbReference type="Gene3D" id="3.90.180.10">
    <property type="entry name" value="Medium-chain alcohol dehydrogenases, catalytic domain"/>
    <property type="match status" value="1"/>
</dbReference>
<dbReference type="Pfam" id="PF08240">
    <property type="entry name" value="ADH_N"/>
    <property type="match status" value="1"/>
</dbReference>
<evidence type="ECO:0000313" key="12">
    <source>
        <dbReference type="EMBL" id="GES38658.1"/>
    </source>
</evidence>
<dbReference type="InterPro" id="IPR002328">
    <property type="entry name" value="ADH_Zn_CS"/>
</dbReference>
<organism evidence="12 13">
    <name type="scientific">Rhodococcus aetherivorans</name>
    <dbReference type="NCBI Taxonomy" id="191292"/>
    <lineage>
        <taxon>Bacteria</taxon>
        <taxon>Bacillati</taxon>
        <taxon>Actinomycetota</taxon>
        <taxon>Actinomycetes</taxon>
        <taxon>Mycobacteriales</taxon>
        <taxon>Nocardiaceae</taxon>
        <taxon>Rhodococcus</taxon>
    </lineage>
</organism>
<accession>A0ABQ0YPY7</accession>
<dbReference type="InterPro" id="IPR036291">
    <property type="entry name" value="NAD(P)-bd_dom_sf"/>
</dbReference>
<dbReference type="PANTHER" id="PTHR43880:SF12">
    <property type="entry name" value="ALCOHOL DEHYDROGENASE CLASS-3"/>
    <property type="match status" value="1"/>
</dbReference>
<evidence type="ECO:0000313" key="13">
    <source>
        <dbReference type="Proteomes" id="UP000325466"/>
    </source>
</evidence>
<keyword evidence="6 12" id="KW-0560">Oxidoreductase</keyword>
<protein>
    <recommendedName>
        <fullName evidence="3">alcohol dehydrogenase</fullName>
        <ecNumber evidence="3">1.1.1.1</ecNumber>
    </recommendedName>
</protein>
<sequence length="419" mass="43825">MRTFPLPKVSGNSRPGEILKLVHADARPALLMVTQFTVDPVGGFVKTKAAVIKGLNQPWEIEEIDLGDPVAGEVQVRLAASGLCHSDEHLRSGATPIASFPVLGGHEGAGVVTKVGPGVSNIREGDHVVLAFIPACGRCRACAKGLQNICDEGANLLTGQAIADKTHRVTLNGDPVIQMCLLGTFAPYVTVHEASVIKIEDDIPLDKAALLGCGVATGWGSATAIGGTKVGDSVVVIGIGGVGINAVQGAAHAGARHVVAIDPVEFKRDQAKKFGATHTFASIEEALPVIGEITWGAMADVTIITVGEIHGDIIAPSMALTGKGGQVVVVGMGSAADTQVTLSLFELTLLQKRLQGAIFGGVGPRSQIPKLLDLYRSGQLELDKLVTKTYRLEDINDGYADMHEGRNLRGMVLYGDDDY</sequence>
<evidence type="ECO:0000259" key="11">
    <source>
        <dbReference type="SMART" id="SM00829"/>
    </source>
</evidence>
<evidence type="ECO:0000256" key="9">
    <source>
        <dbReference type="ARBA" id="ARBA00049243"/>
    </source>
</evidence>
<dbReference type="PANTHER" id="PTHR43880">
    <property type="entry name" value="ALCOHOL DEHYDROGENASE"/>
    <property type="match status" value="1"/>
</dbReference>
<evidence type="ECO:0000256" key="1">
    <source>
        <dbReference type="ARBA" id="ARBA00001947"/>
    </source>
</evidence>
<evidence type="ECO:0000256" key="4">
    <source>
        <dbReference type="ARBA" id="ARBA00022723"/>
    </source>
</evidence>
<name>A0ABQ0YPY7_9NOCA</name>
<keyword evidence="7" id="KW-0520">NAD</keyword>
<dbReference type="EC" id="1.1.1.1" evidence="3"/>
<comment type="similarity">
    <text evidence="2 10">Belongs to the zinc-containing alcohol dehydrogenase family.</text>
</comment>
<dbReference type="SMART" id="SM00829">
    <property type="entry name" value="PKS_ER"/>
    <property type="match status" value="1"/>
</dbReference>
<dbReference type="Gene3D" id="3.40.50.720">
    <property type="entry name" value="NAD(P)-binding Rossmann-like Domain"/>
    <property type="match status" value="1"/>
</dbReference>
<proteinExistence type="inferred from homology"/>
<keyword evidence="5 10" id="KW-0862">Zinc</keyword>
<dbReference type="SUPFAM" id="SSF51735">
    <property type="entry name" value="NAD(P)-binding Rossmann-fold domains"/>
    <property type="match status" value="1"/>
</dbReference>
<dbReference type="InterPro" id="IPR020843">
    <property type="entry name" value="ER"/>
</dbReference>
<dbReference type="PROSITE" id="PS00059">
    <property type="entry name" value="ADH_ZINC"/>
    <property type="match status" value="1"/>
</dbReference>
<keyword evidence="4 10" id="KW-0479">Metal-binding</keyword>
<evidence type="ECO:0000256" key="8">
    <source>
        <dbReference type="ARBA" id="ARBA00049164"/>
    </source>
</evidence>
<evidence type="ECO:0000256" key="6">
    <source>
        <dbReference type="ARBA" id="ARBA00023002"/>
    </source>
</evidence>
<dbReference type="SUPFAM" id="SSF50129">
    <property type="entry name" value="GroES-like"/>
    <property type="match status" value="2"/>
</dbReference>
<keyword evidence="13" id="KW-1185">Reference proteome</keyword>
<reference evidence="12 13" key="1">
    <citation type="journal article" date="2018" name="Biodegradation">
        <title>1,4-Dioxane degradation characteristics of Rhodococcus aetherivorans JCM 14343.</title>
        <authorList>
            <person name="Inoue D."/>
            <person name="Tsunoda T."/>
            <person name="Yamamoto N."/>
            <person name="Ike M."/>
            <person name="Sei K."/>
        </authorList>
    </citation>
    <scope>NUCLEOTIDE SEQUENCE [LARGE SCALE GENOMIC DNA]</scope>
    <source>
        <strain evidence="12 13">JCM 14343</strain>
    </source>
</reference>